<proteinExistence type="predicted"/>
<keyword evidence="1" id="KW-0547">Nucleotide-binding</keyword>
<dbReference type="GO" id="GO:0005524">
    <property type="term" value="F:ATP binding"/>
    <property type="evidence" value="ECO:0007669"/>
    <property type="project" value="UniProtKB-UniRule"/>
</dbReference>
<reference evidence="4" key="5">
    <citation type="submission" date="2015-06" db="UniProtKB">
        <authorList>
            <consortium name="EnsemblFungi"/>
        </authorList>
    </citation>
    <scope>IDENTIFICATION</scope>
    <source>
        <strain evidence="4">ATCC 64411</strain>
    </source>
</reference>
<dbReference type="EMBL" id="GL876971">
    <property type="protein sequence ID" value="KLU88549.1"/>
    <property type="molecule type" value="Genomic_DNA"/>
</dbReference>
<feature type="binding site" evidence="1">
    <location>
        <position position="172"/>
    </location>
    <ligand>
        <name>ATP</name>
        <dbReference type="ChEBI" id="CHEBI:30616"/>
    </ligand>
</feature>
<accession>A0A0C4E4X9</accession>
<evidence type="ECO:0000313" key="5">
    <source>
        <dbReference type="Proteomes" id="UP000011715"/>
    </source>
</evidence>
<reference evidence="5" key="2">
    <citation type="submission" date="2010-05" db="EMBL/GenBank/DDBJ databases">
        <title>The genome sequence of Magnaporthe poae strain ATCC 64411.</title>
        <authorList>
            <person name="Ma L.-J."/>
            <person name="Dead R."/>
            <person name="Young S."/>
            <person name="Zeng Q."/>
            <person name="Koehrsen M."/>
            <person name="Alvarado L."/>
            <person name="Berlin A."/>
            <person name="Chapman S.B."/>
            <person name="Chen Z."/>
            <person name="Freedman E."/>
            <person name="Gellesch M."/>
            <person name="Goldberg J."/>
            <person name="Griggs A."/>
            <person name="Gujja S."/>
            <person name="Heilman E.R."/>
            <person name="Heiman D."/>
            <person name="Hepburn T."/>
            <person name="Howarth C."/>
            <person name="Jen D."/>
            <person name="Larson L."/>
            <person name="Mehta T."/>
            <person name="Neiman D."/>
            <person name="Pearson M."/>
            <person name="Roberts A."/>
            <person name="Saif S."/>
            <person name="Shea T."/>
            <person name="Shenoy N."/>
            <person name="Sisk P."/>
            <person name="Stolte C."/>
            <person name="Sykes S."/>
            <person name="Walk T."/>
            <person name="White J."/>
            <person name="Yandava C."/>
            <person name="Haas B."/>
            <person name="Nusbaum C."/>
            <person name="Birren B."/>
        </authorList>
    </citation>
    <scope>NUCLEOTIDE SEQUENCE [LARGE SCALE GENOMIC DNA]</scope>
    <source>
        <strain evidence="5">ATCC 64411 / 73-15</strain>
    </source>
</reference>
<dbReference type="PROSITE" id="PS00107">
    <property type="entry name" value="PROTEIN_KINASE_ATP"/>
    <property type="match status" value="1"/>
</dbReference>
<keyword evidence="1" id="KW-0067">ATP-binding</keyword>
<evidence type="ECO:0000256" key="2">
    <source>
        <dbReference type="SAM" id="MobiDB-lite"/>
    </source>
</evidence>
<dbReference type="AlphaFoldDB" id="A0A0C4E4X9"/>
<evidence type="ECO:0000313" key="4">
    <source>
        <dbReference type="EnsemblFungi" id="MAPG_07534T0"/>
    </source>
</evidence>
<name>A0A0C4E4X9_MAGP6</name>
<dbReference type="EnsemblFungi" id="MAPG_07534T0">
    <property type="protein sequence ID" value="MAPG_07534T0"/>
    <property type="gene ID" value="MAPG_07534"/>
</dbReference>
<sequence length="172" mass="18788">MGSRTRGQKEDADGLAGVTASERLKRKPLGDRSPQPNWQGPFPVLTHLMSCHDPATLTVRPGPRTLSSWQIGKEVCLNRMAAVRAQQLKRLISSAGLVAWAAVLKKKKIAATPQAPKFVEEAAWRSVLLGPAIQNASLTLWRYASLGQGTFGVVMHSVDEVVGRKRDLWVAK</sequence>
<gene>
    <name evidence="3" type="ORF">MAPG_07534</name>
</gene>
<reference evidence="4" key="4">
    <citation type="journal article" date="2015" name="G3 (Bethesda)">
        <title>Genome sequences of three phytopathogenic species of the Magnaporthaceae family of fungi.</title>
        <authorList>
            <person name="Okagaki L.H."/>
            <person name="Nunes C.C."/>
            <person name="Sailsbery J."/>
            <person name="Clay B."/>
            <person name="Brown D."/>
            <person name="John T."/>
            <person name="Oh Y."/>
            <person name="Young N."/>
            <person name="Fitzgerald M."/>
            <person name="Haas B.J."/>
            <person name="Zeng Q."/>
            <person name="Young S."/>
            <person name="Adiconis X."/>
            <person name="Fan L."/>
            <person name="Levin J.Z."/>
            <person name="Mitchell T.K."/>
            <person name="Okubara P.A."/>
            <person name="Farman M.L."/>
            <person name="Kohn L.M."/>
            <person name="Birren B."/>
            <person name="Ma L.-J."/>
            <person name="Dean R.A."/>
        </authorList>
    </citation>
    <scope>NUCLEOTIDE SEQUENCE</scope>
    <source>
        <strain evidence="4">ATCC 64411 / 73-15</strain>
    </source>
</reference>
<reference evidence="3" key="3">
    <citation type="submission" date="2011-03" db="EMBL/GenBank/DDBJ databases">
        <title>Annotation of Magnaporthe poae ATCC 64411.</title>
        <authorList>
            <person name="Ma L.-J."/>
            <person name="Dead R."/>
            <person name="Young S.K."/>
            <person name="Zeng Q."/>
            <person name="Gargeya S."/>
            <person name="Fitzgerald M."/>
            <person name="Haas B."/>
            <person name="Abouelleil A."/>
            <person name="Alvarado L."/>
            <person name="Arachchi H.M."/>
            <person name="Berlin A."/>
            <person name="Brown A."/>
            <person name="Chapman S.B."/>
            <person name="Chen Z."/>
            <person name="Dunbar C."/>
            <person name="Freedman E."/>
            <person name="Gearin G."/>
            <person name="Gellesch M."/>
            <person name="Goldberg J."/>
            <person name="Griggs A."/>
            <person name="Gujja S."/>
            <person name="Heiman D."/>
            <person name="Howarth C."/>
            <person name="Larson L."/>
            <person name="Lui A."/>
            <person name="MacDonald P.J.P."/>
            <person name="Mehta T."/>
            <person name="Montmayeur A."/>
            <person name="Murphy C."/>
            <person name="Neiman D."/>
            <person name="Pearson M."/>
            <person name="Priest M."/>
            <person name="Roberts A."/>
            <person name="Saif S."/>
            <person name="Shea T."/>
            <person name="Shenoy N."/>
            <person name="Sisk P."/>
            <person name="Stolte C."/>
            <person name="Sykes S."/>
            <person name="Yandava C."/>
            <person name="Wortman J."/>
            <person name="Nusbaum C."/>
            <person name="Birren B."/>
        </authorList>
    </citation>
    <scope>NUCLEOTIDE SEQUENCE</scope>
    <source>
        <strain evidence="3">ATCC 64411</strain>
    </source>
</reference>
<evidence type="ECO:0000313" key="3">
    <source>
        <dbReference type="EMBL" id="KLU88549.1"/>
    </source>
</evidence>
<keyword evidence="5" id="KW-1185">Reference proteome</keyword>
<protein>
    <recommendedName>
        <fullName evidence="6">Protein kinase domain-containing protein</fullName>
    </recommendedName>
</protein>
<organism evidence="4 5">
    <name type="scientific">Magnaporthiopsis poae (strain ATCC 64411 / 73-15)</name>
    <name type="common">Kentucky bluegrass fungus</name>
    <name type="synonym">Magnaporthe poae</name>
    <dbReference type="NCBI Taxonomy" id="644358"/>
    <lineage>
        <taxon>Eukaryota</taxon>
        <taxon>Fungi</taxon>
        <taxon>Dikarya</taxon>
        <taxon>Ascomycota</taxon>
        <taxon>Pezizomycotina</taxon>
        <taxon>Sordariomycetes</taxon>
        <taxon>Sordariomycetidae</taxon>
        <taxon>Magnaporthales</taxon>
        <taxon>Magnaporthaceae</taxon>
        <taxon>Magnaporthiopsis</taxon>
    </lineage>
</organism>
<dbReference type="InterPro" id="IPR017441">
    <property type="entry name" value="Protein_kinase_ATP_BS"/>
</dbReference>
<evidence type="ECO:0008006" key="6">
    <source>
        <dbReference type="Google" id="ProtNLM"/>
    </source>
</evidence>
<dbReference type="EMBL" id="ADBL01001826">
    <property type="status" value="NOT_ANNOTATED_CDS"/>
    <property type="molecule type" value="Genomic_DNA"/>
</dbReference>
<dbReference type="VEuPathDB" id="FungiDB:MAPG_07534"/>
<dbReference type="Proteomes" id="UP000011715">
    <property type="component" value="Unassembled WGS sequence"/>
</dbReference>
<evidence type="ECO:0000256" key="1">
    <source>
        <dbReference type="PROSITE-ProRule" id="PRU10141"/>
    </source>
</evidence>
<reference evidence="3" key="1">
    <citation type="submission" date="2010-05" db="EMBL/GenBank/DDBJ databases">
        <title>The Genome Sequence of Magnaporthe poae strain ATCC 64411.</title>
        <authorList>
            <consortium name="The Broad Institute Genome Sequencing Platform"/>
            <consortium name="Broad Institute Genome Sequencing Center for Infectious Disease"/>
            <person name="Ma L.-J."/>
            <person name="Dead R."/>
            <person name="Young S."/>
            <person name="Zeng Q."/>
            <person name="Koehrsen M."/>
            <person name="Alvarado L."/>
            <person name="Berlin A."/>
            <person name="Chapman S.B."/>
            <person name="Chen Z."/>
            <person name="Freedman E."/>
            <person name="Gellesch M."/>
            <person name="Goldberg J."/>
            <person name="Griggs A."/>
            <person name="Gujja S."/>
            <person name="Heilman E.R."/>
            <person name="Heiman D."/>
            <person name="Hepburn T."/>
            <person name="Howarth C."/>
            <person name="Jen D."/>
            <person name="Larson L."/>
            <person name="Mehta T."/>
            <person name="Neiman D."/>
            <person name="Pearson M."/>
            <person name="Roberts A."/>
            <person name="Saif S."/>
            <person name="Shea T."/>
            <person name="Shenoy N."/>
            <person name="Sisk P."/>
            <person name="Stolte C."/>
            <person name="Sykes S."/>
            <person name="Walk T."/>
            <person name="White J."/>
            <person name="Yandava C."/>
            <person name="Haas B."/>
            <person name="Nusbaum C."/>
            <person name="Birren B."/>
        </authorList>
    </citation>
    <scope>NUCLEOTIDE SEQUENCE</scope>
    <source>
        <strain evidence="3">ATCC 64411</strain>
    </source>
</reference>
<feature type="region of interest" description="Disordered" evidence="2">
    <location>
        <begin position="1"/>
        <end position="38"/>
    </location>
</feature>